<comment type="caution">
    <text evidence="2">The sequence shown here is derived from an EMBL/GenBank/DDBJ whole genome shotgun (WGS) entry which is preliminary data.</text>
</comment>
<gene>
    <name evidence="2" type="ORF">NE542_06945</name>
</gene>
<protein>
    <submittedName>
        <fullName evidence="2">DUF4368 domain-containing protein</fullName>
    </submittedName>
</protein>
<evidence type="ECO:0000313" key="2">
    <source>
        <dbReference type="EMBL" id="MCQ5061570.1"/>
    </source>
</evidence>
<evidence type="ECO:0000313" key="3">
    <source>
        <dbReference type="Proteomes" id="UP001204814"/>
    </source>
</evidence>
<feature type="domain" description="DUF4368" evidence="1">
    <location>
        <begin position="2"/>
        <end position="46"/>
    </location>
</feature>
<evidence type="ECO:0000259" key="1">
    <source>
        <dbReference type="Pfam" id="PF14287"/>
    </source>
</evidence>
<dbReference type="AlphaFoldDB" id="A0AAP2UH23"/>
<dbReference type="InterPro" id="IPR025378">
    <property type="entry name" value="DUF4368"/>
</dbReference>
<organism evidence="2 3">
    <name type="scientific">Faecalibacillus intestinalis</name>
    <dbReference type="NCBI Taxonomy" id="1982626"/>
    <lineage>
        <taxon>Bacteria</taxon>
        <taxon>Bacillati</taxon>
        <taxon>Bacillota</taxon>
        <taxon>Erysipelotrichia</taxon>
        <taxon>Erysipelotrichales</taxon>
        <taxon>Coprobacillaceae</taxon>
        <taxon>Faecalibacillus</taxon>
    </lineage>
</organism>
<dbReference type="Proteomes" id="UP001204814">
    <property type="component" value="Unassembled WGS sequence"/>
</dbReference>
<accession>A0AAP2UH23</accession>
<sequence>MDIKELDANLLNRLISKIVISEPQEKDGTENYRCTPETVTMEIHFNLKPIPELGTIERGSGSHK</sequence>
<dbReference type="EMBL" id="JANGBO010000004">
    <property type="protein sequence ID" value="MCQ5061570.1"/>
    <property type="molecule type" value="Genomic_DNA"/>
</dbReference>
<reference evidence="2" key="1">
    <citation type="submission" date="2022-06" db="EMBL/GenBank/DDBJ databases">
        <title>Isolation of gut microbiota from human fecal samples.</title>
        <authorList>
            <person name="Pamer E.G."/>
            <person name="Barat B."/>
            <person name="Waligurski E."/>
            <person name="Medina S."/>
            <person name="Paddock L."/>
            <person name="Mostad J."/>
        </authorList>
    </citation>
    <scope>NUCLEOTIDE SEQUENCE</scope>
    <source>
        <strain evidence="2">DFI.6.24</strain>
    </source>
</reference>
<dbReference type="Pfam" id="PF14287">
    <property type="entry name" value="DUF4368"/>
    <property type="match status" value="1"/>
</dbReference>
<name>A0AAP2UH23_9FIRM</name>
<proteinExistence type="predicted"/>